<name>A0A364NK01_9GAMM</name>
<organism evidence="6 7">
    <name type="scientific">Nitrincola tibetensis</name>
    <dbReference type="NCBI Taxonomy" id="2219697"/>
    <lineage>
        <taxon>Bacteria</taxon>
        <taxon>Pseudomonadati</taxon>
        <taxon>Pseudomonadota</taxon>
        <taxon>Gammaproteobacteria</taxon>
        <taxon>Oceanospirillales</taxon>
        <taxon>Oceanospirillaceae</taxon>
        <taxon>Nitrincola</taxon>
    </lineage>
</organism>
<evidence type="ECO:0000259" key="5">
    <source>
        <dbReference type="Pfam" id="PF12766"/>
    </source>
</evidence>
<proteinExistence type="predicted"/>
<dbReference type="SUPFAM" id="SSF50475">
    <property type="entry name" value="FMN-binding split barrel"/>
    <property type="match status" value="1"/>
</dbReference>
<dbReference type="InterPro" id="IPR000659">
    <property type="entry name" value="Pyridox_Oxase"/>
</dbReference>
<dbReference type="PANTHER" id="PTHR10851">
    <property type="entry name" value="PYRIDOXINE-5-PHOSPHATE OXIDASE"/>
    <property type="match status" value="1"/>
</dbReference>
<keyword evidence="3" id="KW-0288">FMN</keyword>
<dbReference type="RefSeq" id="WP_112159870.1">
    <property type="nucleotide sequence ID" value="NZ_QKRX01000011.1"/>
</dbReference>
<accession>A0A364NK01</accession>
<evidence type="ECO:0000256" key="4">
    <source>
        <dbReference type="ARBA" id="ARBA00023002"/>
    </source>
</evidence>
<comment type="caution">
    <text evidence="6">The sequence shown here is derived from an EMBL/GenBank/DDBJ whole genome shotgun (WGS) entry which is preliminary data.</text>
</comment>
<evidence type="ECO:0000313" key="6">
    <source>
        <dbReference type="EMBL" id="RAU17215.1"/>
    </source>
</evidence>
<gene>
    <name evidence="6" type="ORF">DN062_13675</name>
</gene>
<evidence type="ECO:0000313" key="7">
    <source>
        <dbReference type="Proteomes" id="UP000250744"/>
    </source>
</evidence>
<dbReference type="GO" id="GO:0010181">
    <property type="term" value="F:FMN binding"/>
    <property type="evidence" value="ECO:0007669"/>
    <property type="project" value="InterPro"/>
</dbReference>
<protein>
    <recommendedName>
        <fullName evidence="5">Pyridoxamine 5'-phosphate oxidase Alr4036 family FMN-binding domain-containing protein</fullName>
    </recommendedName>
</protein>
<dbReference type="Pfam" id="PF12766">
    <property type="entry name" value="Pyridox_oxase_2"/>
    <property type="match status" value="1"/>
</dbReference>
<dbReference type="GO" id="GO:0008615">
    <property type="term" value="P:pyridoxine biosynthetic process"/>
    <property type="evidence" value="ECO:0007669"/>
    <property type="project" value="InterPro"/>
</dbReference>
<evidence type="ECO:0000256" key="2">
    <source>
        <dbReference type="ARBA" id="ARBA00022630"/>
    </source>
</evidence>
<dbReference type="AlphaFoldDB" id="A0A364NK01"/>
<dbReference type="PANTHER" id="PTHR10851:SF0">
    <property type="entry name" value="PYRIDOXINE-5'-PHOSPHATE OXIDASE"/>
    <property type="match status" value="1"/>
</dbReference>
<dbReference type="GO" id="GO:0004733">
    <property type="term" value="F:pyridoxamine phosphate oxidase activity"/>
    <property type="evidence" value="ECO:0007669"/>
    <property type="project" value="InterPro"/>
</dbReference>
<dbReference type="EMBL" id="QKRX01000011">
    <property type="protein sequence ID" value="RAU17215.1"/>
    <property type="molecule type" value="Genomic_DNA"/>
</dbReference>
<evidence type="ECO:0000256" key="3">
    <source>
        <dbReference type="ARBA" id="ARBA00022643"/>
    </source>
</evidence>
<evidence type="ECO:0000256" key="1">
    <source>
        <dbReference type="ARBA" id="ARBA00001917"/>
    </source>
</evidence>
<feature type="domain" description="Pyridoxamine 5'-phosphate oxidase Alr4036 family FMN-binding" evidence="5">
    <location>
        <begin position="19"/>
        <end position="105"/>
    </location>
</feature>
<dbReference type="InterPro" id="IPR012349">
    <property type="entry name" value="Split_barrel_FMN-bd"/>
</dbReference>
<dbReference type="InterPro" id="IPR024624">
    <property type="entry name" value="Pyridox_Oxase_Alr4036_FMN-bd"/>
</dbReference>
<sequence length="186" mass="21512">MTDIEQRQKDLFSIQRSIWNELENAIRNRDHGWRTPILATVDSAGFPDARTVVLRETDALNGKLTIYTDKRSPKVSQILNQPEVSLVFWCRYLNWQLRIHALASVCDDHERIQSVWEQVRLTAGAADYLSIQAPSSPLFNDGLLSENQHALCILDLHIKFIDWLSLSRDGHKRARFESNQFTRLTP</sequence>
<keyword evidence="4" id="KW-0560">Oxidoreductase</keyword>
<dbReference type="Gene3D" id="2.30.110.10">
    <property type="entry name" value="Electron Transport, Fmn-binding Protein, Chain A"/>
    <property type="match status" value="1"/>
</dbReference>
<dbReference type="Proteomes" id="UP000250744">
    <property type="component" value="Unassembled WGS sequence"/>
</dbReference>
<comment type="cofactor">
    <cofactor evidence="1">
        <name>FMN</name>
        <dbReference type="ChEBI" id="CHEBI:58210"/>
    </cofactor>
</comment>
<keyword evidence="7" id="KW-1185">Reference proteome</keyword>
<reference evidence="6 7" key="1">
    <citation type="submission" date="2018-06" db="EMBL/GenBank/DDBJ databases">
        <title>Nitrincola tibetense sp. nov., isolated from Lake XuguoCo on Tibetan Plateau.</title>
        <authorList>
            <person name="Xing P."/>
        </authorList>
    </citation>
    <scope>NUCLEOTIDE SEQUENCE [LARGE SCALE GENOMIC DNA]</scope>
    <source>
        <strain evidence="7">xg18</strain>
    </source>
</reference>
<dbReference type="OrthoDB" id="5120525at2"/>
<keyword evidence="2" id="KW-0285">Flavoprotein</keyword>